<gene>
    <name evidence="2" type="ORF">BTO16_03850</name>
</gene>
<dbReference type="Proteomes" id="UP000239068">
    <property type="component" value="Unassembled WGS sequence"/>
</dbReference>
<organism evidence="2 3">
    <name type="scientific">Polaribacter glomeratus</name>
    <dbReference type="NCBI Taxonomy" id="102"/>
    <lineage>
        <taxon>Bacteria</taxon>
        <taxon>Pseudomonadati</taxon>
        <taxon>Bacteroidota</taxon>
        <taxon>Flavobacteriia</taxon>
        <taxon>Flavobacteriales</taxon>
        <taxon>Flavobacteriaceae</taxon>
    </lineage>
</organism>
<evidence type="ECO:0000256" key="1">
    <source>
        <dbReference type="SAM" id="Phobius"/>
    </source>
</evidence>
<keyword evidence="1" id="KW-0472">Membrane</keyword>
<feature type="transmembrane region" description="Helical" evidence="1">
    <location>
        <begin position="63"/>
        <end position="85"/>
    </location>
</feature>
<comment type="caution">
    <text evidence="2">The sequence shown here is derived from an EMBL/GenBank/DDBJ whole genome shotgun (WGS) entry which is preliminary data.</text>
</comment>
<accession>A0A2S7WVY9</accession>
<dbReference type="EMBL" id="MSCM01000001">
    <property type="protein sequence ID" value="PQJ81755.1"/>
    <property type="molecule type" value="Genomic_DNA"/>
</dbReference>
<reference evidence="2 3" key="1">
    <citation type="submission" date="2016-12" db="EMBL/GenBank/DDBJ databases">
        <title>Trade-off between light-utilization and light-protection in marine flavobacteria.</title>
        <authorList>
            <person name="Kumagai Y."/>
            <person name="Yoshizawa S."/>
            <person name="Kogure K."/>
            <person name="Iwasaki W."/>
        </authorList>
    </citation>
    <scope>NUCLEOTIDE SEQUENCE [LARGE SCALE GENOMIC DNA]</scope>
    <source>
        <strain evidence="2 3">ATCC 43844</strain>
    </source>
</reference>
<dbReference type="AlphaFoldDB" id="A0A2S7WVY9"/>
<evidence type="ECO:0000313" key="2">
    <source>
        <dbReference type="EMBL" id="PQJ81755.1"/>
    </source>
</evidence>
<proteinExistence type="predicted"/>
<keyword evidence="1" id="KW-0812">Transmembrane</keyword>
<feature type="transmembrane region" description="Helical" evidence="1">
    <location>
        <begin position="39"/>
        <end position="57"/>
    </location>
</feature>
<protein>
    <submittedName>
        <fullName evidence="2">Uncharacterized protein</fullName>
    </submittedName>
</protein>
<keyword evidence="1" id="KW-1133">Transmembrane helix</keyword>
<evidence type="ECO:0000313" key="3">
    <source>
        <dbReference type="Proteomes" id="UP000239068"/>
    </source>
</evidence>
<name>A0A2S7WVY9_9FLAO</name>
<keyword evidence="3" id="KW-1185">Reference proteome</keyword>
<sequence length="93" mass="10962">MRLIKVSPIIITKYAKILVEISKKSQYKKSDFTNGMIKLNIKLTNIVIITFFKISFLNYTQLFIYNQLLSFIIIFLMIINHFVAIKKGVINRF</sequence>